<dbReference type="HAMAP" id="MF_00131">
    <property type="entry name" value="Trp_synth_alpha"/>
    <property type="match status" value="1"/>
</dbReference>
<evidence type="ECO:0000256" key="5">
    <source>
        <dbReference type="ARBA" id="ARBA00022822"/>
    </source>
</evidence>
<evidence type="ECO:0000256" key="1">
    <source>
        <dbReference type="ARBA" id="ARBA00003365"/>
    </source>
</evidence>
<comment type="caution">
    <text evidence="11">The sequence shown here is derived from an EMBL/GenBank/DDBJ whole genome shotgun (WGS) entry which is preliminary data.</text>
</comment>
<sequence>MAEVHSGLVAITQTFERAKSEGRATFMPFFTVGYPDRPTSLDVLQALVEAGADALEIGMPFSDPLADGPTIQHASQVALENGTRISHCIQAVRTLRERGVSVPLVMMGYLNPLLAYGLERFVSDAAEAGASGFIVPDLPPEEAEEFKALCAAHGLGFTPLIAPNSTPKRIAEVAEAARGFLYLVSVTGVTGARDTLPPDLTEYIARVRRTTALPLAVGFGISQPSQARQIAAHADGVIVASALIRLMEQEGLQAVYGLAKRLRAACVLQSEAADSQT</sequence>
<dbReference type="InterPro" id="IPR002028">
    <property type="entry name" value="Trp_synthase_suA"/>
</dbReference>
<reference evidence="11 12" key="1">
    <citation type="submission" date="2017-11" db="EMBL/GenBank/DDBJ databases">
        <title>Evolution of Phototrophy in the Chloroflexi Phylum Driven by Horizontal Gene Transfer.</title>
        <authorList>
            <person name="Ward L.M."/>
            <person name="Hemp J."/>
            <person name="Shih P.M."/>
            <person name="Mcglynn S.E."/>
            <person name="Fischer W."/>
        </authorList>
    </citation>
    <scope>NUCLEOTIDE SEQUENCE [LARGE SCALE GENOMIC DNA]</scope>
    <source>
        <strain evidence="11">JP3_13</strain>
    </source>
</reference>
<comment type="catalytic activity">
    <reaction evidence="8 9">
        <text>(1S,2R)-1-C-(indol-3-yl)glycerol 3-phosphate + L-serine = D-glyceraldehyde 3-phosphate + L-tryptophan + H2O</text>
        <dbReference type="Rhea" id="RHEA:10532"/>
        <dbReference type="ChEBI" id="CHEBI:15377"/>
        <dbReference type="ChEBI" id="CHEBI:33384"/>
        <dbReference type="ChEBI" id="CHEBI:57912"/>
        <dbReference type="ChEBI" id="CHEBI:58866"/>
        <dbReference type="ChEBI" id="CHEBI:59776"/>
        <dbReference type="EC" id="4.2.1.20"/>
    </reaction>
</comment>
<dbReference type="InterPro" id="IPR018204">
    <property type="entry name" value="Trp_synthase_alpha_AS"/>
</dbReference>
<dbReference type="CDD" id="cd04724">
    <property type="entry name" value="Tryptophan_synthase_alpha"/>
    <property type="match status" value="1"/>
</dbReference>
<protein>
    <recommendedName>
        <fullName evidence="9">Tryptophan synthase alpha chain</fullName>
        <ecNumber evidence="9">4.2.1.20</ecNumber>
    </recommendedName>
</protein>
<evidence type="ECO:0000313" key="12">
    <source>
        <dbReference type="Proteomes" id="UP000229681"/>
    </source>
</evidence>
<dbReference type="PANTHER" id="PTHR43406">
    <property type="entry name" value="TRYPTOPHAN SYNTHASE, ALPHA CHAIN"/>
    <property type="match status" value="1"/>
</dbReference>
<dbReference type="Pfam" id="PF00290">
    <property type="entry name" value="Trp_syntA"/>
    <property type="match status" value="1"/>
</dbReference>
<dbReference type="InterPro" id="IPR011060">
    <property type="entry name" value="RibuloseP-bd_barrel"/>
</dbReference>
<keyword evidence="5 9" id="KW-0822">Tryptophan biosynthesis</keyword>
<keyword evidence="4 9" id="KW-0028">Amino-acid biosynthesis</keyword>
<dbReference type="InterPro" id="IPR013785">
    <property type="entry name" value="Aldolase_TIM"/>
</dbReference>
<dbReference type="GO" id="GO:0005829">
    <property type="term" value="C:cytosol"/>
    <property type="evidence" value="ECO:0007669"/>
    <property type="project" value="TreeGrafter"/>
</dbReference>
<dbReference type="SUPFAM" id="SSF51366">
    <property type="entry name" value="Ribulose-phoshate binding barrel"/>
    <property type="match status" value="1"/>
</dbReference>
<dbReference type="PANTHER" id="PTHR43406:SF1">
    <property type="entry name" value="TRYPTOPHAN SYNTHASE ALPHA CHAIN, CHLOROPLASTIC"/>
    <property type="match status" value="1"/>
</dbReference>
<evidence type="ECO:0000256" key="8">
    <source>
        <dbReference type="ARBA" id="ARBA00049047"/>
    </source>
</evidence>
<dbReference type="AlphaFoldDB" id="A0A2M8PCQ5"/>
<keyword evidence="6 9" id="KW-0057">Aromatic amino acid biosynthesis</keyword>
<evidence type="ECO:0000256" key="3">
    <source>
        <dbReference type="ARBA" id="ARBA00011270"/>
    </source>
</evidence>
<dbReference type="FunFam" id="3.20.20.70:FF:000037">
    <property type="entry name" value="Tryptophan synthase alpha chain"/>
    <property type="match status" value="1"/>
</dbReference>
<evidence type="ECO:0000256" key="9">
    <source>
        <dbReference type="HAMAP-Rule" id="MF_00131"/>
    </source>
</evidence>
<dbReference type="Proteomes" id="UP000229681">
    <property type="component" value="Unassembled WGS sequence"/>
</dbReference>
<evidence type="ECO:0000313" key="11">
    <source>
        <dbReference type="EMBL" id="PJF35300.1"/>
    </source>
</evidence>
<comment type="similarity">
    <text evidence="9 10">Belongs to the TrpA family.</text>
</comment>
<organism evidence="11 12">
    <name type="scientific">Candidatus Thermofonsia Clade 1 bacterium</name>
    <dbReference type="NCBI Taxonomy" id="2364210"/>
    <lineage>
        <taxon>Bacteria</taxon>
        <taxon>Bacillati</taxon>
        <taxon>Chloroflexota</taxon>
        <taxon>Candidatus Thermofontia</taxon>
        <taxon>Candidatus Thermofonsia Clade 1</taxon>
    </lineage>
</organism>
<dbReference type="NCBIfam" id="TIGR00262">
    <property type="entry name" value="trpA"/>
    <property type="match status" value="1"/>
</dbReference>
<evidence type="ECO:0000256" key="7">
    <source>
        <dbReference type="ARBA" id="ARBA00023239"/>
    </source>
</evidence>
<evidence type="ECO:0000256" key="2">
    <source>
        <dbReference type="ARBA" id="ARBA00004733"/>
    </source>
</evidence>
<gene>
    <name evidence="9" type="primary">trpA</name>
    <name evidence="11" type="ORF">CUN49_11260</name>
</gene>
<dbReference type="UniPathway" id="UPA00035">
    <property type="reaction ID" value="UER00044"/>
</dbReference>
<proteinExistence type="inferred from homology"/>
<dbReference type="EC" id="4.2.1.20" evidence="9"/>
<name>A0A2M8PCQ5_9CHLR</name>
<dbReference type="PROSITE" id="PS00167">
    <property type="entry name" value="TRP_SYNTHASE_ALPHA"/>
    <property type="match status" value="1"/>
</dbReference>
<comment type="function">
    <text evidence="1 9">The alpha subunit is responsible for the aldol cleavage of indoleglycerol phosphate to indole and glyceraldehyde 3-phosphate.</text>
</comment>
<keyword evidence="7 9" id="KW-0456">Lyase</keyword>
<dbReference type="EMBL" id="PGTM01000176">
    <property type="protein sequence ID" value="PJF35300.1"/>
    <property type="molecule type" value="Genomic_DNA"/>
</dbReference>
<feature type="active site" description="Proton acceptor" evidence="9">
    <location>
        <position position="67"/>
    </location>
</feature>
<evidence type="ECO:0000256" key="4">
    <source>
        <dbReference type="ARBA" id="ARBA00022605"/>
    </source>
</evidence>
<accession>A0A2M8PCQ5</accession>
<dbReference type="Gene3D" id="3.20.20.70">
    <property type="entry name" value="Aldolase class I"/>
    <property type="match status" value="1"/>
</dbReference>
<feature type="active site" description="Proton acceptor" evidence="9">
    <location>
        <position position="56"/>
    </location>
</feature>
<comment type="pathway">
    <text evidence="2 9">Amino-acid biosynthesis; L-tryptophan biosynthesis; L-tryptophan from chorismate: step 5/5.</text>
</comment>
<evidence type="ECO:0000256" key="10">
    <source>
        <dbReference type="RuleBase" id="RU003662"/>
    </source>
</evidence>
<evidence type="ECO:0000256" key="6">
    <source>
        <dbReference type="ARBA" id="ARBA00023141"/>
    </source>
</evidence>
<comment type="subunit">
    <text evidence="3 9">Tetramer of two alpha and two beta chains.</text>
</comment>
<dbReference type="GO" id="GO:0004834">
    <property type="term" value="F:tryptophan synthase activity"/>
    <property type="evidence" value="ECO:0007669"/>
    <property type="project" value="UniProtKB-UniRule"/>
</dbReference>